<reference evidence="2 3" key="1">
    <citation type="submission" date="2020-08" db="EMBL/GenBank/DDBJ databases">
        <title>Genomic Encyclopedia of Archaeal and Bacterial Type Strains, Phase II (KMG-II): from individual species to whole genera.</title>
        <authorList>
            <person name="Goeker M."/>
        </authorList>
    </citation>
    <scope>NUCLEOTIDE SEQUENCE [LARGE SCALE GENOMIC DNA]</scope>
    <source>
        <strain evidence="2 3">DSM 23288</strain>
    </source>
</reference>
<dbReference type="RefSeq" id="WP_183339739.1">
    <property type="nucleotide sequence ID" value="NZ_JACHNU010000001.1"/>
</dbReference>
<evidence type="ECO:0000313" key="3">
    <source>
        <dbReference type="Proteomes" id="UP000585272"/>
    </source>
</evidence>
<name>A0A840I9C7_9ACTN</name>
<keyword evidence="1" id="KW-0472">Membrane</keyword>
<gene>
    <name evidence="2" type="ORF">BDZ31_001090</name>
</gene>
<dbReference type="AlphaFoldDB" id="A0A840I9C7"/>
<dbReference type="Proteomes" id="UP000585272">
    <property type="component" value="Unassembled WGS sequence"/>
</dbReference>
<proteinExistence type="predicted"/>
<accession>A0A840I9C7</accession>
<organism evidence="2 3">
    <name type="scientific">Conexibacter arvalis</name>
    <dbReference type="NCBI Taxonomy" id="912552"/>
    <lineage>
        <taxon>Bacteria</taxon>
        <taxon>Bacillati</taxon>
        <taxon>Actinomycetota</taxon>
        <taxon>Thermoleophilia</taxon>
        <taxon>Solirubrobacterales</taxon>
        <taxon>Conexibacteraceae</taxon>
        <taxon>Conexibacter</taxon>
    </lineage>
</organism>
<keyword evidence="1" id="KW-1133">Transmembrane helix</keyword>
<feature type="transmembrane region" description="Helical" evidence="1">
    <location>
        <begin position="184"/>
        <end position="208"/>
    </location>
</feature>
<evidence type="ECO:0000256" key="1">
    <source>
        <dbReference type="SAM" id="Phobius"/>
    </source>
</evidence>
<keyword evidence="3" id="KW-1185">Reference proteome</keyword>
<keyword evidence="1" id="KW-0812">Transmembrane</keyword>
<comment type="caution">
    <text evidence="2">The sequence shown here is derived from an EMBL/GenBank/DDBJ whole genome shotgun (WGS) entry which is preliminary data.</text>
</comment>
<dbReference type="EMBL" id="JACHNU010000001">
    <property type="protein sequence ID" value="MBB4661517.1"/>
    <property type="molecule type" value="Genomic_DNA"/>
</dbReference>
<protein>
    <submittedName>
        <fullName evidence="2">Uncharacterized protein</fullName>
    </submittedName>
</protein>
<sequence>MRVRVVLGVALALVAIAVVVALSQRGDRLAGTNFVHVAGVPVELPGGRRACQVTRLVDDAQRVELFVDTGGRRAPSLDVTFTDPGGAIVARGNHRAGADPGEVVVTLDRRVDGNHSATFCVRNEGARRIGLGGAPAAPDAAATIGRRPTAGVIAARYLRPGRETWWDLLPTIASRFGIGKAPVFGAWTLPVAALLLLAAWAGAIRLLLRGSGS</sequence>
<evidence type="ECO:0000313" key="2">
    <source>
        <dbReference type="EMBL" id="MBB4661517.1"/>
    </source>
</evidence>